<accession>A0A9P7YE69</accession>
<dbReference type="Gene3D" id="3.30.160.60">
    <property type="entry name" value="Classic Zinc Finger"/>
    <property type="match status" value="2"/>
</dbReference>
<dbReference type="InterPro" id="IPR056884">
    <property type="entry name" value="NPHP3-like_N"/>
</dbReference>
<keyword evidence="1" id="KW-0677">Repeat</keyword>
<dbReference type="SUPFAM" id="SSF52540">
    <property type="entry name" value="P-loop containing nucleoside triphosphate hydrolases"/>
    <property type="match status" value="1"/>
</dbReference>
<evidence type="ECO:0000256" key="2">
    <source>
        <dbReference type="SAM" id="MobiDB-lite"/>
    </source>
</evidence>
<dbReference type="PROSITE" id="PS00028">
    <property type="entry name" value="ZINC_FINGER_C2H2_1"/>
    <property type="match status" value="1"/>
</dbReference>
<evidence type="ECO:0000313" key="4">
    <source>
        <dbReference type="EMBL" id="KAG9232011.1"/>
    </source>
</evidence>
<dbReference type="Proteomes" id="UP000824998">
    <property type="component" value="Unassembled WGS sequence"/>
</dbReference>
<feature type="region of interest" description="Disordered" evidence="2">
    <location>
        <begin position="74"/>
        <end position="93"/>
    </location>
</feature>
<sequence length="868" mass="97120">MSGANGNMTGLEYLSEDTSIDPVLDIWLQSPFSAAEPSIYTNTAASLNVPSLPALPTHQDNALINLTDWDQDWSQLPGSRGDSDGQQNPGKPYTETCVAWTPEEFLFSNDDVYMDFSLTSDIDCLSDASSGMIGPVGNMPYHNTTINQSNIPLALSKNPITLNPSHGRCDHHYINQCAICSISFPTKAALHVHTKETEHTPYSCICGKLFSRIDVLDRHIHSSHSLAASYPCPHCKKHRGSQAFRRRDHLTQHLKGYHNMDLSLASDSDESLDNQPSQESSTTRKKRTPKSLFCPNDACCKGNSDLGVLRIAYQTQSQLTQHIREVHDESLFPCQEPRCSRTSTSHSSLLDTTPGGNARDQYVAEVASLHRISTQLHRYSKAKSWAESQDNNSLALSLHDSQPHLAMIESPIISSAKPNPDLERIQSNALSLVSLEEFGGRCHFPMEPFTITANPWEIAKERYLSMLEPEEKTIFNEATIENLYYKTSNVEREGRKHSKTRLVASTIHPLIEKIGEYCKAMDVYASVAPIIIAPIWGSIRVVLGRRHSSKTGGLSSDLLRRKHPRLNEALVVTYLDIIEICLELKTVITAQQKNPLKRMVQSSSSDLDRKFKDVEARFRVHRKTVDREADVCHMIEAAESMEVVKRDRHLQELNDKDSPHNQFQLKRNLMQQLCVINPAQKHKKVRSTKHESTGAWLFRRSEWGSWLRSEASTVLCCHGIPGCGKTVLASSVIDSLAANSGPKTSMTAYYFCDYADKRTLDPIAILGGLVRTYAKDDIPEEIVGLVRKYYQDGERLPSVKDVLEILRASTLLHTTTNIVIDGIDEVDEENRIVLLQSIARLISLPGSCMKVVMMCREDVGKPIKPTPV</sequence>
<evidence type="ECO:0000313" key="5">
    <source>
        <dbReference type="Proteomes" id="UP000824998"/>
    </source>
</evidence>
<reference evidence="4" key="1">
    <citation type="journal article" date="2021" name="IMA Fungus">
        <title>Genomic characterization of three marine fungi, including Emericellopsis atlantica sp. nov. with signatures of a generalist lifestyle and marine biomass degradation.</title>
        <authorList>
            <person name="Hagestad O.C."/>
            <person name="Hou L."/>
            <person name="Andersen J.H."/>
            <person name="Hansen E.H."/>
            <person name="Altermark B."/>
            <person name="Li C."/>
            <person name="Kuhnert E."/>
            <person name="Cox R.J."/>
            <person name="Crous P.W."/>
            <person name="Spatafora J.W."/>
            <person name="Lail K."/>
            <person name="Amirebrahimi M."/>
            <person name="Lipzen A."/>
            <person name="Pangilinan J."/>
            <person name="Andreopoulos W."/>
            <person name="Hayes R.D."/>
            <person name="Ng V."/>
            <person name="Grigoriev I.V."/>
            <person name="Jackson S.A."/>
            <person name="Sutton T.D.S."/>
            <person name="Dobson A.D.W."/>
            <person name="Rama T."/>
        </authorList>
    </citation>
    <scope>NUCLEOTIDE SEQUENCE</scope>
    <source>
        <strain evidence="4">TRa018bII</strain>
    </source>
</reference>
<name>A0A9P7YE69_9HELO</name>
<dbReference type="OrthoDB" id="7464126at2759"/>
<proteinExistence type="predicted"/>
<dbReference type="Pfam" id="PF24883">
    <property type="entry name" value="NPHP3_N"/>
    <property type="match status" value="1"/>
</dbReference>
<feature type="compositionally biased region" description="Low complexity" evidence="2">
    <location>
        <begin position="340"/>
        <end position="353"/>
    </location>
</feature>
<organism evidence="4 5">
    <name type="scientific">Amylocarpus encephaloides</name>
    <dbReference type="NCBI Taxonomy" id="45428"/>
    <lineage>
        <taxon>Eukaryota</taxon>
        <taxon>Fungi</taxon>
        <taxon>Dikarya</taxon>
        <taxon>Ascomycota</taxon>
        <taxon>Pezizomycotina</taxon>
        <taxon>Leotiomycetes</taxon>
        <taxon>Helotiales</taxon>
        <taxon>Helotiales incertae sedis</taxon>
        <taxon>Amylocarpus</taxon>
    </lineage>
</organism>
<dbReference type="Gene3D" id="3.40.50.300">
    <property type="entry name" value="P-loop containing nucleotide triphosphate hydrolases"/>
    <property type="match status" value="1"/>
</dbReference>
<protein>
    <recommendedName>
        <fullName evidence="3">C2H2-type domain-containing protein</fullName>
    </recommendedName>
</protein>
<dbReference type="AlphaFoldDB" id="A0A9P7YE69"/>
<evidence type="ECO:0000256" key="1">
    <source>
        <dbReference type="ARBA" id="ARBA00022737"/>
    </source>
</evidence>
<dbReference type="InterPro" id="IPR027417">
    <property type="entry name" value="P-loop_NTPase"/>
</dbReference>
<feature type="region of interest" description="Disordered" evidence="2">
    <location>
        <begin position="265"/>
        <end position="289"/>
    </location>
</feature>
<dbReference type="SMART" id="SM00355">
    <property type="entry name" value="ZnF_C2H2"/>
    <property type="match status" value="4"/>
</dbReference>
<dbReference type="InterPro" id="IPR013087">
    <property type="entry name" value="Znf_C2H2_type"/>
</dbReference>
<keyword evidence="5" id="KW-1185">Reference proteome</keyword>
<feature type="region of interest" description="Disordered" evidence="2">
    <location>
        <begin position="337"/>
        <end position="356"/>
    </location>
</feature>
<dbReference type="PANTHER" id="PTHR10039:SF14">
    <property type="entry name" value="NACHT DOMAIN-CONTAINING PROTEIN"/>
    <property type="match status" value="1"/>
</dbReference>
<feature type="domain" description="C2H2-type" evidence="3">
    <location>
        <begin position="177"/>
        <end position="199"/>
    </location>
</feature>
<evidence type="ECO:0000259" key="3">
    <source>
        <dbReference type="PROSITE" id="PS00028"/>
    </source>
</evidence>
<gene>
    <name evidence="4" type="ORF">BJ875DRAFT_497845</name>
</gene>
<dbReference type="EMBL" id="MU251569">
    <property type="protein sequence ID" value="KAG9232011.1"/>
    <property type="molecule type" value="Genomic_DNA"/>
</dbReference>
<dbReference type="PANTHER" id="PTHR10039">
    <property type="entry name" value="AMELOGENIN"/>
    <property type="match status" value="1"/>
</dbReference>
<comment type="caution">
    <text evidence="4">The sequence shown here is derived from an EMBL/GenBank/DDBJ whole genome shotgun (WGS) entry which is preliminary data.</text>
</comment>